<evidence type="ECO:0000256" key="6">
    <source>
        <dbReference type="ARBA" id="ARBA00023033"/>
    </source>
</evidence>
<feature type="binding site" description="axial binding residue" evidence="7">
    <location>
        <position position="471"/>
    </location>
    <ligand>
        <name>heme</name>
        <dbReference type="ChEBI" id="CHEBI:30413"/>
    </ligand>
    <ligandPart>
        <name>Fe</name>
        <dbReference type="ChEBI" id="CHEBI:18248"/>
    </ligandPart>
</feature>
<dbReference type="HOGENOM" id="CLU_022195_0_0_1"/>
<keyword evidence="4 8" id="KW-0560">Oxidoreductase</keyword>
<dbReference type="Pfam" id="PF00067">
    <property type="entry name" value="p450"/>
    <property type="match status" value="1"/>
</dbReference>
<dbReference type="InterPro" id="IPR017972">
    <property type="entry name" value="Cyt_P450_CS"/>
</dbReference>
<name>G2R5G3_THETT</name>
<keyword evidence="6 8" id="KW-0503">Monooxygenase</keyword>
<sequence>MDSGRTTEPAPAEYLTMADIQNIWGAFGAKLPLILPTLVALLVVLLVQNVWSRRPLANIPVVGEELGGDQKRRQAYLSRAADLYLEGYKKFKDSVFRIVTPNKFTVVVVPPKYLRELRKLPDDVVSFDGAIEQSMHAKYTGILTGQSMIPHTIKTSLTPALVRLNPSIAEEVQHSIRQELPSCDDWTPVNINRKLLRIVALVSGRVFIGTELSRSEEYLDAAINYTVELMEARRALDAVRPWLRPLLGNRLPEVRRLNARIAQADRFLRPIVRARQQMREGDAPDDMLQWLLGSQDQFKQYTTEELARMQLGLTFAAIHTTTLTTTNVFYNLAAYPQYIPELRDEIRTVLAEHGGVFTSAALQAMKKVDSFLKETMRFTPAGAVSFQRKVTKSFTLSNGQVIPEGVVIEVPAAAASHDPDVFPDADKFDPWRFSRLREQARAAGEVEASALNQFVSVSPNILTFGFGRHACPGRFFAANEIKMIVANFVLNYDMALPEGVHERYKNLSFGSSSVPDPTKELLFKRIV</sequence>
<proteinExistence type="inferred from homology"/>
<dbReference type="KEGG" id="ttt:THITE_2116329"/>
<comment type="similarity">
    <text evidence="2 8">Belongs to the cytochrome P450 family.</text>
</comment>
<dbReference type="eggNOG" id="KOG0684">
    <property type="taxonomic scope" value="Eukaryota"/>
</dbReference>
<dbReference type="PANTHER" id="PTHR46206:SF7">
    <property type="entry name" value="P450, PUTATIVE (EUROFUNG)-RELATED"/>
    <property type="match status" value="1"/>
</dbReference>
<dbReference type="GeneID" id="11516036"/>
<accession>G2R5G3</accession>
<evidence type="ECO:0000256" key="3">
    <source>
        <dbReference type="ARBA" id="ARBA00022723"/>
    </source>
</evidence>
<keyword evidence="7 8" id="KW-0349">Heme</keyword>
<keyword evidence="9" id="KW-1133">Transmembrane helix</keyword>
<dbReference type="OrthoDB" id="1844152at2759"/>
<evidence type="ECO:0000256" key="8">
    <source>
        <dbReference type="RuleBase" id="RU000461"/>
    </source>
</evidence>
<evidence type="ECO:0000256" key="7">
    <source>
        <dbReference type="PIRSR" id="PIRSR602403-1"/>
    </source>
</evidence>
<keyword evidence="3 7" id="KW-0479">Metal-binding</keyword>
<keyword evidence="9" id="KW-0812">Transmembrane</keyword>
<organism evidence="10 11">
    <name type="scientific">Thermothielavioides terrestris (strain ATCC 38088 / NRRL 8126)</name>
    <name type="common">Thielavia terrestris</name>
    <dbReference type="NCBI Taxonomy" id="578455"/>
    <lineage>
        <taxon>Eukaryota</taxon>
        <taxon>Fungi</taxon>
        <taxon>Dikarya</taxon>
        <taxon>Ascomycota</taxon>
        <taxon>Pezizomycotina</taxon>
        <taxon>Sordariomycetes</taxon>
        <taxon>Sordariomycetidae</taxon>
        <taxon>Sordariales</taxon>
        <taxon>Chaetomiaceae</taxon>
        <taxon>Thermothielavioides</taxon>
        <taxon>Thermothielavioides terrestris</taxon>
    </lineage>
</organism>
<evidence type="ECO:0000256" key="2">
    <source>
        <dbReference type="ARBA" id="ARBA00010617"/>
    </source>
</evidence>
<dbReference type="SUPFAM" id="SSF48264">
    <property type="entry name" value="Cytochrome P450"/>
    <property type="match status" value="1"/>
</dbReference>
<dbReference type="AlphaFoldDB" id="G2R5G3"/>
<dbReference type="PANTHER" id="PTHR46206">
    <property type="entry name" value="CYTOCHROME P450"/>
    <property type="match status" value="1"/>
</dbReference>
<dbReference type="GO" id="GO:0020037">
    <property type="term" value="F:heme binding"/>
    <property type="evidence" value="ECO:0007669"/>
    <property type="project" value="InterPro"/>
</dbReference>
<dbReference type="InterPro" id="IPR036396">
    <property type="entry name" value="Cyt_P450_sf"/>
</dbReference>
<dbReference type="Gene3D" id="1.10.630.10">
    <property type="entry name" value="Cytochrome P450"/>
    <property type="match status" value="1"/>
</dbReference>
<dbReference type="Proteomes" id="UP000008181">
    <property type="component" value="Chromosome 3"/>
</dbReference>
<protein>
    <submittedName>
        <fullName evidence="10">Uncharacterized protein</fullName>
    </submittedName>
</protein>
<dbReference type="InterPro" id="IPR001128">
    <property type="entry name" value="Cyt_P450"/>
</dbReference>
<evidence type="ECO:0000256" key="9">
    <source>
        <dbReference type="SAM" id="Phobius"/>
    </source>
</evidence>
<reference evidence="10 11" key="1">
    <citation type="journal article" date="2011" name="Nat. Biotechnol.">
        <title>Comparative genomic analysis of the thermophilic biomass-degrading fungi Myceliophthora thermophila and Thielavia terrestris.</title>
        <authorList>
            <person name="Berka R.M."/>
            <person name="Grigoriev I.V."/>
            <person name="Otillar R."/>
            <person name="Salamov A."/>
            <person name="Grimwood J."/>
            <person name="Reid I."/>
            <person name="Ishmael N."/>
            <person name="John T."/>
            <person name="Darmond C."/>
            <person name="Moisan M.-C."/>
            <person name="Henrissat B."/>
            <person name="Coutinho P.M."/>
            <person name="Lombard V."/>
            <person name="Natvig D.O."/>
            <person name="Lindquist E."/>
            <person name="Schmutz J."/>
            <person name="Lucas S."/>
            <person name="Harris P."/>
            <person name="Powlowski J."/>
            <person name="Bellemare A."/>
            <person name="Taylor D."/>
            <person name="Butler G."/>
            <person name="de Vries R.P."/>
            <person name="Allijn I.E."/>
            <person name="van den Brink J."/>
            <person name="Ushinsky S."/>
            <person name="Storms R."/>
            <person name="Powell A.J."/>
            <person name="Paulsen I.T."/>
            <person name="Elbourne L.D.H."/>
            <person name="Baker S.E."/>
            <person name="Magnuson J."/>
            <person name="LaBoissiere S."/>
            <person name="Clutterbuck A.J."/>
            <person name="Martinez D."/>
            <person name="Wogulis M."/>
            <person name="de Leon A.L."/>
            <person name="Rey M.W."/>
            <person name="Tsang A."/>
        </authorList>
    </citation>
    <scope>NUCLEOTIDE SEQUENCE [LARGE SCALE GENOMIC DNA]</scope>
    <source>
        <strain evidence="11">ATCC 38088 / NRRL 8126</strain>
    </source>
</reference>
<dbReference type="GO" id="GO:0004497">
    <property type="term" value="F:monooxygenase activity"/>
    <property type="evidence" value="ECO:0007669"/>
    <property type="project" value="UniProtKB-KW"/>
</dbReference>
<keyword evidence="9" id="KW-0472">Membrane</keyword>
<dbReference type="CDD" id="cd11041">
    <property type="entry name" value="CYP503A1-like"/>
    <property type="match status" value="1"/>
</dbReference>
<keyword evidence="5 7" id="KW-0408">Iron</keyword>
<comment type="cofactor">
    <cofactor evidence="1 7">
        <name>heme</name>
        <dbReference type="ChEBI" id="CHEBI:30413"/>
    </cofactor>
</comment>
<dbReference type="PRINTS" id="PR00465">
    <property type="entry name" value="EP450IV"/>
</dbReference>
<dbReference type="SMR" id="G2R5G3"/>
<dbReference type="EMBL" id="CP003011">
    <property type="protein sequence ID" value="AEO67454.1"/>
    <property type="molecule type" value="Genomic_DNA"/>
</dbReference>
<feature type="transmembrane region" description="Helical" evidence="9">
    <location>
        <begin position="23"/>
        <end position="47"/>
    </location>
</feature>
<evidence type="ECO:0000256" key="1">
    <source>
        <dbReference type="ARBA" id="ARBA00001971"/>
    </source>
</evidence>
<evidence type="ECO:0000256" key="4">
    <source>
        <dbReference type="ARBA" id="ARBA00023002"/>
    </source>
</evidence>
<evidence type="ECO:0000256" key="5">
    <source>
        <dbReference type="ARBA" id="ARBA00023004"/>
    </source>
</evidence>
<dbReference type="GO" id="GO:0005506">
    <property type="term" value="F:iron ion binding"/>
    <property type="evidence" value="ECO:0007669"/>
    <property type="project" value="InterPro"/>
</dbReference>
<gene>
    <name evidence="10" type="ORF">THITE_2116329</name>
</gene>
<evidence type="ECO:0000313" key="10">
    <source>
        <dbReference type="EMBL" id="AEO67454.1"/>
    </source>
</evidence>
<dbReference type="RefSeq" id="XP_003653790.1">
    <property type="nucleotide sequence ID" value="XM_003653742.1"/>
</dbReference>
<dbReference type="InterPro" id="IPR002403">
    <property type="entry name" value="Cyt_P450_E_grp-IV"/>
</dbReference>
<dbReference type="GO" id="GO:0016705">
    <property type="term" value="F:oxidoreductase activity, acting on paired donors, with incorporation or reduction of molecular oxygen"/>
    <property type="evidence" value="ECO:0007669"/>
    <property type="project" value="InterPro"/>
</dbReference>
<evidence type="ECO:0000313" key="11">
    <source>
        <dbReference type="Proteomes" id="UP000008181"/>
    </source>
</evidence>
<dbReference type="STRING" id="578455.G2R5G3"/>
<keyword evidence="11" id="KW-1185">Reference proteome</keyword>
<dbReference type="PROSITE" id="PS00086">
    <property type="entry name" value="CYTOCHROME_P450"/>
    <property type="match status" value="1"/>
</dbReference>